<feature type="coiled-coil region" evidence="1">
    <location>
        <begin position="107"/>
        <end position="134"/>
    </location>
</feature>
<reference evidence="4 5" key="1">
    <citation type="submission" date="2015-12" db="EMBL/GenBank/DDBJ databases">
        <title>Draft genome sequence of Moniliophthora roreri, the causal agent of frosty pod rot of cacao.</title>
        <authorList>
            <person name="Aime M.C."/>
            <person name="Diaz-Valderrama J.R."/>
            <person name="Kijpornyongpan T."/>
            <person name="Phillips-Mora W."/>
        </authorList>
    </citation>
    <scope>NUCLEOTIDE SEQUENCE [LARGE SCALE GENOMIC DNA]</scope>
    <source>
        <strain evidence="4 5">MCA 2952</strain>
    </source>
</reference>
<dbReference type="AlphaFoldDB" id="A0A0W0FX05"/>
<keyword evidence="1" id="KW-0175">Coiled coil</keyword>
<name>A0A0W0FX05_MONRR</name>
<feature type="transmembrane region" description="Helical" evidence="3">
    <location>
        <begin position="614"/>
        <end position="632"/>
    </location>
</feature>
<evidence type="ECO:0000313" key="5">
    <source>
        <dbReference type="Proteomes" id="UP000054988"/>
    </source>
</evidence>
<keyword evidence="3" id="KW-0472">Membrane</keyword>
<feature type="transmembrane region" description="Helical" evidence="3">
    <location>
        <begin position="32"/>
        <end position="56"/>
    </location>
</feature>
<keyword evidence="3" id="KW-1133">Transmembrane helix</keyword>
<feature type="region of interest" description="Disordered" evidence="2">
    <location>
        <begin position="285"/>
        <end position="305"/>
    </location>
</feature>
<accession>A0A0W0FX05</accession>
<dbReference type="Proteomes" id="UP000054988">
    <property type="component" value="Unassembled WGS sequence"/>
</dbReference>
<protein>
    <submittedName>
        <fullName evidence="4">Uncharacterized protein</fullName>
    </submittedName>
</protein>
<evidence type="ECO:0000313" key="4">
    <source>
        <dbReference type="EMBL" id="KTB40718.1"/>
    </source>
</evidence>
<proteinExistence type="predicted"/>
<dbReference type="EMBL" id="LATX01001554">
    <property type="protein sequence ID" value="KTB40718.1"/>
    <property type="molecule type" value="Genomic_DNA"/>
</dbReference>
<evidence type="ECO:0000256" key="1">
    <source>
        <dbReference type="SAM" id="Coils"/>
    </source>
</evidence>
<evidence type="ECO:0000256" key="3">
    <source>
        <dbReference type="SAM" id="Phobius"/>
    </source>
</evidence>
<sequence length="765" mass="88307">MSTPLVHEPKRKLALQLDPDPEPRRRFSISKFVFFCVVAGLLICYAFAAFTASFGLQLLQVFLGEPHPEVYQNQTWQQALASGHQSEVVRPLIDGEQSYDVLVTVWLRRTEEEKDDMRKEMREIRNTLDSYKTEMKWKDYEYNDYKEDLIHEQPIFSDIVFRGLKLRDRDMFVEIPLQIPTQVFLQYGRDTCPLAIFGHPSLSSRIHLPSLTMFRITLHGTLGCEDIECAHQRSPPYFPYVYPEVIVLSRFPQNSTEPPIQSFRDRLLDSFALNVDLIRMHERKMPNGTSYDQHSGPSDTPSLQEEDCFASNSAELVRASSSHILHPFIVTRTQVRINDQTSLFNRETFVEMHEKLRFFRGRYCTVPHSWPYSDDIPLWLSCQREYQTVGNWETLMELHVPNKESATGYDVEWAYAPYMNSLHGAATAKAAQHEATVMNITWRLSFTGRTSAELVVDELAGPILEEEWAKPNTDDQEIQYTVLSNGLVGHRHSPDLHPRRKLFLITTRDFIHVVELSLIAIYWISQTSIEHISLQGTYLLAIYYIMMASTRVELNRGFVHWILYKGSAAIAGVTMLSAVTTIARAGSTGLLRWIPVPVARTYRDWSNFELNRTVNRTVAMLVVVFSGYYYIVQPEYIFLVRPTYHVDRSRELLPALRASLWWTGKLCQFDFNSRSGIFAGDYKTTVFAWVFQELIGLMLTCECVVGSSDEWRDGLSLEDFYRVVLLAATVWQAIRLPRPKPGPEPDVGVGKMSYIKHKLFGMFYI</sequence>
<keyword evidence="3" id="KW-0812">Transmembrane</keyword>
<comment type="caution">
    <text evidence="4">The sequence shown here is derived from an EMBL/GenBank/DDBJ whole genome shotgun (WGS) entry which is preliminary data.</text>
</comment>
<feature type="transmembrane region" description="Helical" evidence="3">
    <location>
        <begin position="536"/>
        <end position="554"/>
    </location>
</feature>
<feature type="compositionally biased region" description="Polar residues" evidence="2">
    <location>
        <begin position="287"/>
        <end position="303"/>
    </location>
</feature>
<feature type="transmembrane region" description="Helical" evidence="3">
    <location>
        <begin position="566"/>
        <end position="594"/>
    </location>
</feature>
<organism evidence="4 5">
    <name type="scientific">Moniliophthora roreri</name>
    <name type="common">Frosty pod rot fungus</name>
    <name type="synonym">Monilia roreri</name>
    <dbReference type="NCBI Taxonomy" id="221103"/>
    <lineage>
        <taxon>Eukaryota</taxon>
        <taxon>Fungi</taxon>
        <taxon>Dikarya</taxon>
        <taxon>Basidiomycota</taxon>
        <taxon>Agaricomycotina</taxon>
        <taxon>Agaricomycetes</taxon>
        <taxon>Agaricomycetidae</taxon>
        <taxon>Agaricales</taxon>
        <taxon>Marasmiineae</taxon>
        <taxon>Marasmiaceae</taxon>
        <taxon>Moniliophthora</taxon>
    </lineage>
</organism>
<gene>
    <name evidence="4" type="ORF">WG66_6710</name>
</gene>
<evidence type="ECO:0000256" key="2">
    <source>
        <dbReference type="SAM" id="MobiDB-lite"/>
    </source>
</evidence>